<name>A0A067PPQ5_9AGAM</name>
<feature type="non-terminal residue" evidence="1">
    <location>
        <position position="171"/>
    </location>
</feature>
<reference evidence="2" key="1">
    <citation type="journal article" date="2014" name="Proc. Natl. Acad. Sci. U.S.A.">
        <title>Extensive sampling of basidiomycete genomes demonstrates inadequacy of the white-rot/brown-rot paradigm for wood decay fungi.</title>
        <authorList>
            <person name="Riley R."/>
            <person name="Salamov A.A."/>
            <person name="Brown D.W."/>
            <person name="Nagy L.G."/>
            <person name="Floudas D."/>
            <person name="Held B.W."/>
            <person name="Levasseur A."/>
            <person name="Lombard V."/>
            <person name="Morin E."/>
            <person name="Otillar R."/>
            <person name="Lindquist E.A."/>
            <person name="Sun H."/>
            <person name="LaButti K.M."/>
            <person name="Schmutz J."/>
            <person name="Jabbour D."/>
            <person name="Luo H."/>
            <person name="Baker S.E."/>
            <person name="Pisabarro A.G."/>
            <person name="Walton J.D."/>
            <person name="Blanchette R.A."/>
            <person name="Henrissat B."/>
            <person name="Martin F."/>
            <person name="Cullen D."/>
            <person name="Hibbett D.S."/>
            <person name="Grigoriev I.V."/>
        </authorList>
    </citation>
    <scope>NUCLEOTIDE SEQUENCE [LARGE SCALE GENOMIC DNA]</scope>
    <source>
        <strain evidence="2">MUCL 33604</strain>
    </source>
</reference>
<dbReference type="PANTHER" id="PTHR28027:SF1">
    <property type="entry name" value="CAMP INDEPENDENT REGULATORY PROTEIN (AFU_ORTHOLOGUE AFUA_3G09640)"/>
    <property type="match status" value="1"/>
</dbReference>
<dbReference type="Proteomes" id="UP000027265">
    <property type="component" value="Unassembled WGS sequence"/>
</dbReference>
<dbReference type="Pfam" id="PF09729">
    <property type="entry name" value="Gti1_Pac2"/>
    <property type="match status" value="1"/>
</dbReference>
<protein>
    <recommendedName>
        <fullName evidence="3">cAMP-independent regulatory protein pac2</fullName>
    </recommendedName>
</protein>
<evidence type="ECO:0000313" key="1">
    <source>
        <dbReference type="EMBL" id="KDQ55790.1"/>
    </source>
</evidence>
<dbReference type="PANTHER" id="PTHR28027">
    <property type="entry name" value="TRANSCRIPTIONAL REGULATOR MIT1"/>
    <property type="match status" value="1"/>
</dbReference>
<sequence length="171" mass="19552">MQRPTCTGIRIRSTHDADVLFHAVALNILPMVVRRLDSDERMALCSGCVYVWEERWHGPPDTTEPGIERFTDGRAWGPSRARDDFLFYYEKSSNSKISTLANSKAGSSQKMIKQTYSVYVNTSAGLRKWHLNAYYTQETVDDLATVDDIPMLRRLVVPEARYICARASRSR</sequence>
<evidence type="ECO:0000313" key="2">
    <source>
        <dbReference type="Proteomes" id="UP000027265"/>
    </source>
</evidence>
<dbReference type="OrthoDB" id="5572844at2759"/>
<accession>A0A067PPQ5</accession>
<dbReference type="EMBL" id="KL197724">
    <property type="protein sequence ID" value="KDQ55790.1"/>
    <property type="molecule type" value="Genomic_DNA"/>
</dbReference>
<gene>
    <name evidence="1" type="ORF">JAAARDRAFT_101310</name>
</gene>
<dbReference type="HOGENOM" id="CLU_028895_2_2_1"/>
<dbReference type="InParanoid" id="A0A067PPQ5"/>
<dbReference type="InterPro" id="IPR018608">
    <property type="entry name" value="Gti1/Pac2"/>
</dbReference>
<organism evidence="1 2">
    <name type="scientific">Jaapia argillacea MUCL 33604</name>
    <dbReference type="NCBI Taxonomy" id="933084"/>
    <lineage>
        <taxon>Eukaryota</taxon>
        <taxon>Fungi</taxon>
        <taxon>Dikarya</taxon>
        <taxon>Basidiomycota</taxon>
        <taxon>Agaricomycotina</taxon>
        <taxon>Agaricomycetes</taxon>
        <taxon>Agaricomycetidae</taxon>
        <taxon>Jaapiales</taxon>
        <taxon>Jaapiaceae</taxon>
        <taxon>Jaapia</taxon>
    </lineage>
</organism>
<evidence type="ECO:0008006" key="3">
    <source>
        <dbReference type="Google" id="ProtNLM"/>
    </source>
</evidence>
<proteinExistence type="predicted"/>
<keyword evidence="2" id="KW-1185">Reference proteome</keyword>
<dbReference type="GO" id="GO:0003677">
    <property type="term" value="F:DNA binding"/>
    <property type="evidence" value="ECO:0007669"/>
    <property type="project" value="TreeGrafter"/>
</dbReference>
<dbReference type="AlphaFoldDB" id="A0A067PPQ5"/>